<dbReference type="Proteomes" id="UP000007575">
    <property type="component" value="Plasmid P2"/>
</dbReference>
<reference evidence="3 4" key="1">
    <citation type="journal article" date="2012" name="PLoS ONE">
        <title>Genome sequence and transcriptome analysis of the radioresistant bacterium Deinococcus gobiensis: insights into the extreme environmental adaptations.</title>
        <authorList>
            <person name="Yuan M."/>
            <person name="Chen M."/>
            <person name="Zhang W."/>
            <person name="Lu W."/>
            <person name="Wang J."/>
            <person name="Yang M."/>
            <person name="Zhao P."/>
            <person name="Tang R."/>
            <person name="Li X."/>
            <person name="Hao Y."/>
            <person name="Zhou Z."/>
            <person name="Zhan Y."/>
            <person name="Yu H."/>
            <person name="Teng C."/>
            <person name="Yan Y."/>
            <person name="Ping S."/>
            <person name="Wang Y."/>
            <person name="Lin M."/>
        </authorList>
    </citation>
    <scope>NUCLEOTIDE SEQUENCE [LARGE SCALE GENOMIC DNA]</scope>
    <source>
        <strain evidence="4">DSM 21396 / JCM 16679 / CGMCC 1.7299 / I-0</strain>
        <strain evidence="3">I-0</strain>
        <plasmid evidence="2">P2</plasmid>
        <plasmid evidence="3">P3</plasmid>
    </source>
</reference>
<evidence type="ECO:0000313" key="3">
    <source>
        <dbReference type="EMBL" id="AFD27978.1"/>
    </source>
</evidence>
<protein>
    <submittedName>
        <fullName evidence="3">Integrase, catalytic region</fullName>
    </submittedName>
</protein>
<name>H8H381_DEIGI</name>
<dbReference type="GO" id="GO:0015074">
    <property type="term" value="P:DNA integration"/>
    <property type="evidence" value="ECO:0007669"/>
    <property type="project" value="InterPro"/>
</dbReference>
<keyword evidence="3" id="KW-0614">Plasmid</keyword>
<proteinExistence type="predicted"/>
<gene>
    <name evidence="2" type="ordered locus">DGo_PB0037</name>
    <name evidence="3" type="ordered locus">DGo_PC0186</name>
</gene>
<keyword evidence="4" id="KW-1185">Reference proteome</keyword>
<geneLocation type="plasmid" evidence="2 4">
    <name>P2</name>
</geneLocation>
<dbReference type="EMBL" id="CP002194">
    <property type="protein sequence ID" value="AFD27978.1"/>
    <property type="molecule type" value="Genomic_DNA"/>
</dbReference>
<dbReference type="KEGG" id="dgo:DGo_PB0037"/>
<evidence type="ECO:0000313" key="4">
    <source>
        <dbReference type="Proteomes" id="UP000007575"/>
    </source>
</evidence>
<evidence type="ECO:0000313" key="2">
    <source>
        <dbReference type="EMBL" id="AFD27306.1"/>
    </source>
</evidence>
<organism evidence="3 4">
    <name type="scientific">Deinococcus gobiensis (strain DSM 21396 / JCM 16679 / CGMCC 1.7299 / I-0)</name>
    <dbReference type="NCBI Taxonomy" id="745776"/>
    <lineage>
        <taxon>Bacteria</taxon>
        <taxon>Thermotogati</taxon>
        <taxon>Deinococcota</taxon>
        <taxon>Deinococci</taxon>
        <taxon>Deinococcales</taxon>
        <taxon>Deinococcaceae</taxon>
        <taxon>Deinococcus</taxon>
    </lineage>
</organism>
<feature type="domain" description="Integrase catalytic" evidence="1">
    <location>
        <begin position="2"/>
        <end position="29"/>
    </location>
</feature>
<dbReference type="HOGENOM" id="CLU_3232568_0_0_0"/>
<dbReference type="EMBL" id="CP002193">
    <property type="protein sequence ID" value="AFD27306.1"/>
    <property type="molecule type" value="Genomic_DNA"/>
</dbReference>
<dbReference type="KEGG" id="dgo:DGo_PC0186"/>
<dbReference type="InterPro" id="IPR001584">
    <property type="entry name" value="Integrase_cat-core"/>
</dbReference>
<dbReference type="Pfam" id="PF13683">
    <property type="entry name" value="rve_3"/>
    <property type="match status" value="1"/>
</dbReference>
<sequence length="43" mass="4976">MADVRTAMPDFHRWYNHERRHSALDYATPWSTLTSSANARNAA</sequence>
<dbReference type="Proteomes" id="UP000007575">
    <property type="component" value="Plasmid P3"/>
</dbReference>
<geneLocation type="plasmid" evidence="3 4">
    <name>P3</name>
</geneLocation>
<dbReference type="AlphaFoldDB" id="H8H381"/>
<evidence type="ECO:0000259" key="1">
    <source>
        <dbReference type="Pfam" id="PF13683"/>
    </source>
</evidence>
<dbReference type="PATRIC" id="fig|745776.4.peg.3451"/>
<accession>H8H381</accession>